<dbReference type="GO" id="GO:0000105">
    <property type="term" value="P:L-histidine biosynthetic process"/>
    <property type="evidence" value="ECO:0007669"/>
    <property type="project" value="UniProtKB-UniRule"/>
</dbReference>
<evidence type="ECO:0000256" key="7">
    <source>
        <dbReference type="ARBA" id="ARBA00049158"/>
    </source>
</evidence>
<comment type="similarity">
    <text evidence="2 8">Belongs to the PHP hydrolase family. HisK subfamily.</text>
</comment>
<dbReference type="UniPathway" id="UPA00031">
    <property type="reaction ID" value="UER00013"/>
</dbReference>
<accession>A0A1G7Q8F5</accession>
<keyword evidence="11" id="KW-1185">Reference proteome</keyword>
<evidence type="ECO:0000256" key="2">
    <source>
        <dbReference type="ARBA" id="ARBA00009152"/>
    </source>
</evidence>
<dbReference type="SUPFAM" id="SSF89550">
    <property type="entry name" value="PHP domain-like"/>
    <property type="match status" value="1"/>
</dbReference>
<dbReference type="Pfam" id="PF02811">
    <property type="entry name" value="PHP"/>
    <property type="match status" value="1"/>
</dbReference>
<keyword evidence="4 8" id="KW-0028">Amino-acid biosynthesis</keyword>
<evidence type="ECO:0000259" key="9">
    <source>
        <dbReference type="Pfam" id="PF02811"/>
    </source>
</evidence>
<evidence type="ECO:0000313" key="11">
    <source>
        <dbReference type="Proteomes" id="UP000199406"/>
    </source>
</evidence>
<name>A0A1G7Q8F5_9ACTN</name>
<evidence type="ECO:0000256" key="3">
    <source>
        <dbReference type="ARBA" id="ARBA00013085"/>
    </source>
</evidence>
<keyword evidence="5 8" id="KW-0378">Hydrolase</keyword>
<dbReference type="GO" id="GO:0004401">
    <property type="term" value="F:histidinol-phosphatase activity"/>
    <property type="evidence" value="ECO:0007669"/>
    <property type="project" value="UniProtKB-UniRule"/>
</dbReference>
<feature type="domain" description="PHP" evidence="9">
    <location>
        <begin position="29"/>
        <end position="236"/>
    </location>
</feature>
<evidence type="ECO:0000256" key="5">
    <source>
        <dbReference type="ARBA" id="ARBA00022801"/>
    </source>
</evidence>
<keyword evidence="6 8" id="KW-0368">Histidine biosynthesis</keyword>
<comment type="catalytic activity">
    <reaction evidence="7 8">
        <text>L-histidinol phosphate + H2O = L-histidinol + phosphate</text>
        <dbReference type="Rhea" id="RHEA:14465"/>
        <dbReference type="ChEBI" id="CHEBI:15377"/>
        <dbReference type="ChEBI" id="CHEBI:43474"/>
        <dbReference type="ChEBI" id="CHEBI:57699"/>
        <dbReference type="ChEBI" id="CHEBI:57980"/>
        <dbReference type="EC" id="3.1.3.15"/>
    </reaction>
</comment>
<evidence type="ECO:0000256" key="6">
    <source>
        <dbReference type="ARBA" id="ARBA00023102"/>
    </source>
</evidence>
<dbReference type="InterPro" id="IPR004013">
    <property type="entry name" value="PHP_dom"/>
</dbReference>
<evidence type="ECO:0000313" key="10">
    <source>
        <dbReference type="EMBL" id="SDF94796.1"/>
    </source>
</evidence>
<dbReference type="EMBL" id="FNBT01000009">
    <property type="protein sequence ID" value="SDF94796.1"/>
    <property type="molecule type" value="Genomic_DNA"/>
</dbReference>
<protein>
    <recommendedName>
        <fullName evidence="3 8">Histidinol-phosphatase</fullName>
        <shortName evidence="8">HolPase</shortName>
        <ecNumber evidence="3 8">3.1.3.15</ecNumber>
    </recommendedName>
</protein>
<dbReference type="RefSeq" id="WP_255362538.1">
    <property type="nucleotide sequence ID" value="NZ_FNBT01000009.1"/>
</dbReference>
<evidence type="ECO:0000256" key="8">
    <source>
        <dbReference type="RuleBase" id="RU366003"/>
    </source>
</evidence>
<comment type="pathway">
    <text evidence="1 8">Amino-acid biosynthesis; L-histidine biosynthesis; L-histidine from 5-phospho-alpha-D-ribose 1-diphosphate: step 8/9.</text>
</comment>
<dbReference type="EC" id="3.1.3.15" evidence="3 8"/>
<sequence length="296" mass="33640">MTARTSARDLWATVENPQAMAHQRQRPPDNHVHTHWSWDTADSSTMRRACEKAIQLGLPSIAFTEHLDFTVWDPDDRATDEGLVERHASRHAEIDVQGYFAELTEVRERFPELRILSGVETGEPHLFGSSVAAYLRDAPVDRVLGSLHSLSHNGKLYGVGHLLWNDEDGTMRRYLAELVDMIESSAVFQVLAHVDFPRRYWPGGTHRFVEKDYEEEYRAVFRALARSGRALEINTSSPLASADQIRWFYEEGGEAVSYGSDAHNPSAVGQKFDLAVDVVEAAGFRPGRDRFDFWRR</sequence>
<dbReference type="GO" id="GO:0005737">
    <property type="term" value="C:cytoplasm"/>
    <property type="evidence" value="ECO:0007669"/>
    <property type="project" value="TreeGrafter"/>
</dbReference>
<evidence type="ECO:0000256" key="4">
    <source>
        <dbReference type="ARBA" id="ARBA00022605"/>
    </source>
</evidence>
<dbReference type="InterPro" id="IPR010140">
    <property type="entry name" value="Histidinol_P_phosphatase_HisJ"/>
</dbReference>
<proteinExistence type="inferred from homology"/>
<dbReference type="NCBIfam" id="TIGR01856">
    <property type="entry name" value="hisJ_fam"/>
    <property type="match status" value="1"/>
</dbReference>
<dbReference type="InterPro" id="IPR016195">
    <property type="entry name" value="Pol/histidinol_Pase-like"/>
</dbReference>
<dbReference type="STRING" id="1550231.SAMN05660662_3890"/>
<evidence type="ECO:0000256" key="1">
    <source>
        <dbReference type="ARBA" id="ARBA00004970"/>
    </source>
</evidence>
<dbReference type="Gene3D" id="3.20.20.140">
    <property type="entry name" value="Metal-dependent hydrolases"/>
    <property type="match status" value="1"/>
</dbReference>
<dbReference type="Proteomes" id="UP000199406">
    <property type="component" value="Unassembled WGS sequence"/>
</dbReference>
<gene>
    <name evidence="10" type="ORF">SAMN05660662_3890</name>
</gene>
<dbReference type="AlphaFoldDB" id="A0A1G7Q8F5"/>
<reference evidence="11" key="1">
    <citation type="submission" date="2016-10" db="EMBL/GenBank/DDBJ databases">
        <authorList>
            <person name="Varghese N."/>
            <person name="Submissions S."/>
        </authorList>
    </citation>
    <scope>NUCLEOTIDE SEQUENCE [LARGE SCALE GENOMIC DNA]</scope>
    <source>
        <strain evidence="11">DSM 44268</strain>
    </source>
</reference>
<dbReference type="PANTHER" id="PTHR21039">
    <property type="entry name" value="HISTIDINOL PHOSPHATASE-RELATED"/>
    <property type="match status" value="1"/>
</dbReference>
<organism evidence="10 11">
    <name type="scientific">Blastococcus aurantiacus</name>
    <dbReference type="NCBI Taxonomy" id="1550231"/>
    <lineage>
        <taxon>Bacteria</taxon>
        <taxon>Bacillati</taxon>
        <taxon>Actinomycetota</taxon>
        <taxon>Actinomycetes</taxon>
        <taxon>Geodermatophilales</taxon>
        <taxon>Geodermatophilaceae</taxon>
        <taxon>Blastococcus</taxon>
    </lineage>
</organism>
<dbReference type="PANTHER" id="PTHR21039:SF0">
    <property type="entry name" value="HISTIDINOL-PHOSPHATASE"/>
    <property type="match status" value="1"/>
</dbReference>